<evidence type="ECO:0000256" key="1">
    <source>
        <dbReference type="SAM" id="MobiDB-lite"/>
    </source>
</evidence>
<evidence type="ECO:0000259" key="2">
    <source>
        <dbReference type="Pfam" id="PF20149"/>
    </source>
</evidence>
<name>A0ABR1JUJ6_9AGAR</name>
<gene>
    <name evidence="3" type="ORF">VKT23_006593</name>
</gene>
<protein>
    <recommendedName>
        <fullName evidence="2">DUF6532 domain-containing protein</fullName>
    </recommendedName>
</protein>
<feature type="region of interest" description="Disordered" evidence="1">
    <location>
        <begin position="36"/>
        <end position="62"/>
    </location>
</feature>
<feature type="domain" description="DUF6532" evidence="2">
    <location>
        <begin position="103"/>
        <end position="327"/>
    </location>
</feature>
<dbReference type="Pfam" id="PF20149">
    <property type="entry name" value="DUF6532"/>
    <property type="match status" value="1"/>
</dbReference>
<dbReference type="InterPro" id="IPR045341">
    <property type="entry name" value="DUF6532"/>
</dbReference>
<keyword evidence="4" id="KW-1185">Reference proteome</keyword>
<dbReference type="EMBL" id="JBANRG010000008">
    <property type="protein sequence ID" value="KAK7464426.1"/>
    <property type="molecule type" value="Genomic_DNA"/>
</dbReference>
<proteinExistence type="predicted"/>
<comment type="caution">
    <text evidence="3">The sequence shown here is derived from an EMBL/GenBank/DDBJ whole genome shotgun (WGS) entry which is preliminary data.</text>
</comment>
<sequence>MMREVYIYIFICSVTYLPFFQRPNMQTPQAQPIRVKGSKKITTSKSEKTSDLTKVAASDPRNNGYPPEAHMFFPESGQCYISLKKQPPVLCRIINETNHTATIITLFQDAFPESKDQRHYISLAFATACDKYKLPTIADRFEKDDKFKDLIIACVSNRLSTLRGRVKEAAEKIVPARYELFRVDTPQRAQLVKDLIKACCYVFPLADVRCILLSCLHLFSLLPEPMNTMTWRSNQPYQHPAVHDVLKHAFWTDSQNHVCLGKRLVDTFSSSVDHDDAKEVPMAMIGLVSVAIFATLREYSTGSQVKQTFDSAIMRTEYLKHIRLMEDRIIGQNGNGRNKYHNMASRLYQELMKDTNSASAEDLPVIDVDNME</sequence>
<evidence type="ECO:0000313" key="3">
    <source>
        <dbReference type="EMBL" id="KAK7464426.1"/>
    </source>
</evidence>
<organism evidence="3 4">
    <name type="scientific">Marasmiellus scandens</name>
    <dbReference type="NCBI Taxonomy" id="2682957"/>
    <lineage>
        <taxon>Eukaryota</taxon>
        <taxon>Fungi</taxon>
        <taxon>Dikarya</taxon>
        <taxon>Basidiomycota</taxon>
        <taxon>Agaricomycotina</taxon>
        <taxon>Agaricomycetes</taxon>
        <taxon>Agaricomycetidae</taxon>
        <taxon>Agaricales</taxon>
        <taxon>Marasmiineae</taxon>
        <taxon>Omphalotaceae</taxon>
        <taxon>Marasmiellus</taxon>
    </lineage>
</organism>
<reference evidence="3 4" key="1">
    <citation type="submission" date="2024-01" db="EMBL/GenBank/DDBJ databases">
        <title>A draft genome for the cacao thread blight pathogen Marasmiellus scandens.</title>
        <authorList>
            <person name="Baruah I.K."/>
            <person name="Leung J."/>
            <person name="Bukari Y."/>
            <person name="Amoako-Attah I."/>
            <person name="Meinhardt L.W."/>
            <person name="Bailey B.A."/>
            <person name="Cohen S.P."/>
        </authorList>
    </citation>
    <scope>NUCLEOTIDE SEQUENCE [LARGE SCALE GENOMIC DNA]</scope>
    <source>
        <strain evidence="3 4">GH-19</strain>
    </source>
</reference>
<accession>A0ABR1JUJ6</accession>
<evidence type="ECO:0000313" key="4">
    <source>
        <dbReference type="Proteomes" id="UP001498398"/>
    </source>
</evidence>
<dbReference type="Proteomes" id="UP001498398">
    <property type="component" value="Unassembled WGS sequence"/>
</dbReference>